<sequence>MPNLTAREKNLLLVALIVVLIYSYWLLVYPKFNEKLTSLKNEYQSLEAEKNRYESIIRNYEKNKNEIEKAKQEYKKLSEVIPPNTNAFFGVIDLRNILSSLKVETNSYMFESEQKVTMEYNTDDFYPYYIVTRQSWKCDYQALKNLIVLQEKFKPLFTIDSILMARQENNVTLNAVLNFYGFKDPNASERRFDIKRDIKPQGTGKKDLFK</sequence>
<gene>
    <name evidence="3" type="ordered locus">Calkr_0824</name>
</gene>
<accession>E4S4B0</accession>
<feature type="coiled-coil region" evidence="1">
    <location>
        <begin position="29"/>
        <end position="80"/>
    </location>
</feature>
<dbReference type="KEGG" id="cki:Calkr_0824"/>
<evidence type="ECO:0000256" key="2">
    <source>
        <dbReference type="SAM" id="Phobius"/>
    </source>
</evidence>
<evidence type="ECO:0000313" key="3">
    <source>
        <dbReference type="EMBL" id="ADQ40347.1"/>
    </source>
</evidence>
<evidence type="ECO:0008006" key="5">
    <source>
        <dbReference type="Google" id="ProtNLM"/>
    </source>
</evidence>
<feature type="transmembrane region" description="Helical" evidence="2">
    <location>
        <begin position="12"/>
        <end position="30"/>
    </location>
</feature>
<dbReference type="AlphaFoldDB" id="E4S4B0"/>
<reference evidence="3 4" key="2">
    <citation type="journal article" date="2011" name="J. Bacteriol.">
        <title>Complete genome sequences for the anaerobic, extremely thermophilic plant biomass-degrading bacteria Caldicellulosiruptor hydrothermalis, Caldicellulosiruptor kristjanssonii, Caldicellulosiruptor kronotskyensis, Caldicellulosiruptor owensenis, and Caldicellulosiruptor lactoaceticus.</title>
        <authorList>
            <person name="Blumer-Schuette S.E."/>
            <person name="Ozdemir I."/>
            <person name="Mistry D."/>
            <person name="Lucas S."/>
            <person name="Lapidus A."/>
            <person name="Cheng J.F."/>
            <person name="Goodwin L.A."/>
            <person name="Pitluck S."/>
            <person name="Land M.L."/>
            <person name="Hauser L.J."/>
            <person name="Woyke T."/>
            <person name="Mikhailova N."/>
            <person name="Pati A."/>
            <person name="Kyrpides N.C."/>
            <person name="Ivanova N."/>
            <person name="Detter J.C."/>
            <person name="Walston-Davenport K."/>
            <person name="Han S."/>
            <person name="Adams M.W."/>
            <person name="Kelly R.M."/>
        </authorList>
    </citation>
    <scope>NUCLEOTIDE SEQUENCE [LARGE SCALE GENOMIC DNA]</scope>
    <source>
        <strain evidence="4">ATCC 700853 / DSM 12137 / I77R1B</strain>
    </source>
</reference>
<dbReference type="HOGENOM" id="CLU_1286823_0_0_9"/>
<name>E4S4B0_CALA7</name>
<protein>
    <recommendedName>
        <fullName evidence="5">Type IV pilus assembly protein PilO</fullName>
    </recommendedName>
</protein>
<keyword evidence="2" id="KW-1133">Transmembrane helix</keyword>
<reference key="1">
    <citation type="submission" date="2010-11" db="EMBL/GenBank/DDBJ databases">
        <title>Complete sequence of chromosome of Caldicellulosiruptor kristjanssonii 177R1B.</title>
        <authorList>
            <consortium name="US DOE Joint Genome Institute"/>
            <person name="Lucas S."/>
            <person name="Copeland A."/>
            <person name="Lapidus A."/>
            <person name="Cheng J.-F."/>
            <person name="Bruce D."/>
            <person name="Goodwin L."/>
            <person name="Pitluck S."/>
            <person name="Davenport K."/>
            <person name="Detter J.C."/>
            <person name="Han C."/>
            <person name="Tapia R."/>
            <person name="Land M."/>
            <person name="Hauser L."/>
            <person name="Jeffries C."/>
            <person name="Kyrpides N."/>
            <person name="Ivanova N."/>
            <person name="Mikhailova N."/>
            <person name="Blumer-Schuette S.E."/>
            <person name="Kelly R.M."/>
            <person name="Woyke T."/>
        </authorList>
    </citation>
    <scope>NUCLEOTIDE SEQUENCE</scope>
    <source>
        <strain>177R1B</strain>
    </source>
</reference>
<organism evidence="3 4">
    <name type="scientific">Caldicellulosiruptor acetigenus (strain ATCC 700853 / DSM 12137 / I77R1B)</name>
    <name type="common">Caldicellulosiruptor kristjanssonii</name>
    <dbReference type="NCBI Taxonomy" id="632335"/>
    <lineage>
        <taxon>Bacteria</taxon>
        <taxon>Bacillati</taxon>
        <taxon>Bacillota</taxon>
        <taxon>Bacillota incertae sedis</taxon>
        <taxon>Caldicellulosiruptorales</taxon>
        <taxon>Caldicellulosiruptoraceae</taxon>
        <taxon>Caldicellulosiruptor</taxon>
    </lineage>
</organism>
<keyword evidence="1" id="KW-0175">Coiled coil</keyword>
<dbReference type="STRING" id="632335.Calkr_0824"/>
<dbReference type="Proteomes" id="UP000009256">
    <property type="component" value="Chromosome"/>
</dbReference>
<dbReference type="RefSeq" id="WP_013432168.1">
    <property type="nucleotide sequence ID" value="NC_014721.1"/>
</dbReference>
<evidence type="ECO:0000313" key="4">
    <source>
        <dbReference type="Proteomes" id="UP000009256"/>
    </source>
</evidence>
<keyword evidence="4" id="KW-1185">Reference proteome</keyword>
<proteinExistence type="predicted"/>
<keyword evidence="2" id="KW-0472">Membrane</keyword>
<dbReference type="OrthoDB" id="1715744at2"/>
<dbReference type="EMBL" id="CP002326">
    <property type="protein sequence ID" value="ADQ40347.1"/>
    <property type="molecule type" value="Genomic_DNA"/>
</dbReference>
<evidence type="ECO:0000256" key="1">
    <source>
        <dbReference type="SAM" id="Coils"/>
    </source>
</evidence>
<keyword evidence="2" id="KW-0812">Transmembrane</keyword>